<dbReference type="EMBL" id="AJVK01016885">
    <property type="status" value="NOT_ANNOTATED_CDS"/>
    <property type="molecule type" value="Genomic_DNA"/>
</dbReference>
<sequence length="867" mass="97832">MEVMEEGNLMDRVPILLQRDMQYYQQNQVVLQETICPGIVGGKLDFPRYASFAAVKIVRWWEDEYYAAYKKNSGLLNLFDIKDEIHEESEDDLGAHCGGIVKTSDPEKFVNLLTKCADKLLEHIHHLSQEALDHADLTVLTATIGAAALVKNSIWIYLQNVSVSVCPPRGDEKGGSLKMSYKQYSELTEALAERLLDLHCRLLTLYILQDAETLNWENQQPFFESERGSYTVQMWWLYMQGTRKDLWNSVPPNMAQRVFAGMLNETLTVFTIRYTQLSPSQARSQLLLVDICNILHCVAELLPAISENAEAYVGLNIINQTKTIRDIHAKCQELFSCLLLRGAPLGVLFRVLKKGPASMGMMTSRQGLPAPWIIFTLPKMFPTNQNGHWATRCSEFGPNTALSLELRVLMGAPQANWSLLLKVLLMRDANLSMIILHHLLSNQPSSDRFVAALAQPLLNRKKFAKKCEGFMCGMECTKVEEWTKEDVDPVGQTNYQVVLSLVYVVVMTGKMHDINLTLISALEKTQVKDWAAALDRRQVWNQKRPAWLEALLHLVYPVLDPVVHMLISAVHTGNASMYQAMSLAISCFSEMWDCIPDCLYKVSIALMDIIPADVRPLGDSVLIQILFMALYTKLLEVCENESDKDSEKASICQTVAEAICSVDADNKHTDQLSLFLKQARDTQLAPTTVETAMEETVGLSFTSTVKIDDLEAGMQPSTSSGEEFDVENADYIAEMLASDVLTTPVGKQSLRILFRYIKNNLEWIYQQLGVSEVEKSELQPLPGQKIEEDSQTLLHIMFHIGQQPFDQLLTGGLRIDYGSWLQTPMSMNVERAWLQISQRFEFKEGSKLSLHDTTMVAFITSQLKQAN</sequence>
<dbReference type="VEuPathDB" id="VectorBase:PPAI009606"/>
<accession>A0A1B0DML4</accession>
<dbReference type="VEuPathDB" id="VectorBase:PPAPM1_001384"/>
<dbReference type="Proteomes" id="UP000092462">
    <property type="component" value="Unassembled WGS sequence"/>
</dbReference>
<dbReference type="Pfam" id="PF14906">
    <property type="entry name" value="DUF4495"/>
    <property type="match status" value="1"/>
</dbReference>
<reference evidence="1" key="1">
    <citation type="submission" date="2022-08" db="UniProtKB">
        <authorList>
            <consortium name="EnsemblMetazoa"/>
        </authorList>
    </citation>
    <scope>IDENTIFICATION</scope>
    <source>
        <strain evidence="1">Israel</strain>
    </source>
</reference>
<protein>
    <submittedName>
        <fullName evidence="1">Uncharacterized protein</fullName>
    </submittedName>
</protein>
<dbReference type="EnsemblMetazoa" id="PPAI009606-RA">
    <property type="protein sequence ID" value="PPAI009606-PA"/>
    <property type="gene ID" value="PPAI009606"/>
</dbReference>
<keyword evidence="2" id="KW-1185">Reference proteome</keyword>
<dbReference type="PANTHER" id="PTHR33960">
    <property type="entry name" value="SIMILAR TO KIAA0825 PROTEIN"/>
    <property type="match status" value="1"/>
</dbReference>
<proteinExistence type="predicted"/>
<dbReference type="PANTHER" id="PTHR33960:SF1">
    <property type="entry name" value="SIMILAR TO KIAA0825 PROTEIN"/>
    <property type="match status" value="1"/>
</dbReference>
<dbReference type="AlphaFoldDB" id="A0A1B0DML4"/>
<evidence type="ECO:0000313" key="1">
    <source>
        <dbReference type="EnsemblMetazoa" id="PPAI009606-PA"/>
    </source>
</evidence>
<dbReference type="InterPro" id="IPR027993">
    <property type="entry name" value="DUF4495"/>
</dbReference>
<organism evidence="1 2">
    <name type="scientific">Phlebotomus papatasi</name>
    <name type="common">Sandfly</name>
    <dbReference type="NCBI Taxonomy" id="29031"/>
    <lineage>
        <taxon>Eukaryota</taxon>
        <taxon>Metazoa</taxon>
        <taxon>Ecdysozoa</taxon>
        <taxon>Arthropoda</taxon>
        <taxon>Hexapoda</taxon>
        <taxon>Insecta</taxon>
        <taxon>Pterygota</taxon>
        <taxon>Neoptera</taxon>
        <taxon>Endopterygota</taxon>
        <taxon>Diptera</taxon>
        <taxon>Nematocera</taxon>
        <taxon>Psychodoidea</taxon>
        <taxon>Psychodidae</taxon>
        <taxon>Phlebotomus</taxon>
        <taxon>Phlebotomus</taxon>
    </lineage>
</organism>
<name>A0A1B0DML4_PHLPP</name>
<evidence type="ECO:0000313" key="2">
    <source>
        <dbReference type="Proteomes" id="UP000092462"/>
    </source>
</evidence>